<evidence type="ECO:0000256" key="2">
    <source>
        <dbReference type="ARBA" id="ARBA00023242"/>
    </source>
</evidence>
<dbReference type="InterPro" id="IPR036864">
    <property type="entry name" value="Zn2-C6_fun-type_DNA-bd_sf"/>
</dbReference>
<dbReference type="CDD" id="cd00067">
    <property type="entry name" value="GAL4"/>
    <property type="match status" value="1"/>
</dbReference>
<dbReference type="EMBL" id="JBFCZG010000007">
    <property type="protein sequence ID" value="KAL3420027.1"/>
    <property type="molecule type" value="Genomic_DNA"/>
</dbReference>
<evidence type="ECO:0000313" key="4">
    <source>
        <dbReference type="EMBL" id="KAL3420027.1"/>
    </source>
</evidence>
<evidence type="ECO:0000313" key="5">
    <source>
        <dbReference type="Proteomes" id="UP001629113"/>
    </source>
</evidence>
<keyword evidence="2" id="KW-0539">Nucleus</keyword>
<dbReference type="SUPFAM" id="SSF57701">
    <property type="entry name" value="Zn2/Cys6 DNA-binding domain"/>
    <property type="match status" value="1"/>
</dbReference>
<dbReference type="Proteomes" id="UP001629113">
    <property type="component" value="Unassembled WGS sequence"/>
</dbReference>
<dbReference type="Gene3D" id="4.10.240.10">
    <property type="entry name" value="Zn(2)-C6 fungal-type DNA-binding domain"/>
    <property type="match status" value="1"/>
</dbReference>
<evidence type="ECO:0000256" key="1">
    <source>
        <dbReference type="ARBA" id="ARBA00022723"/>
    </source>
</evidence>
<keyword evidence="5" id="KW-1185">Reference proteome</keyword>
<name>A0ABR4P9U8_9HELO</name>
<dbReference type="InterPro" id="IPR001138">
    <property type="entry name" value="Zn2Cys6_DnaBD"/>
</dbReference>
<dbReference type="InterPro" id="IPR007219">
    <property type="entry name" value="XnlR_reg_dom"/>
</dbReference>
<reference evidence="4 5" key="1">
    <citation type="submission" date="2024-06" db="EMBL/GenBank/DDBJ databases">
        <title>Complete genome of Phlyctema vagabunda strain 19-DSS-EL-015.</title>
        <authorList>
            <person name="Fiorenzani C."/>
        </authorList>
    </citation>
    <scope>NUCLEOTIDE SEQUENCE [LARGE SCALE GENOMIC DNA]</scope>
    <source>
        <strain evidence="4 5">19-DSS-EL-015</strain>
    </source>
</reference>
<proteinExistence type="predicted"/>
<evidence type="ECO:0000259" key="3">
    <source>
        <dbReference type="PROSITE" id="PS50048"/>
    </source>
</evidence>
<feature type="domain" description="Zn(2)-C6 fungal-type" evidence="3">
    <location>
        <begin position="21"/>
        <end position="50"/>
    </location>
</feature>
<accession>A0ABR4P9U8</accession>
<dbReference type="PROSITE" id="PS50048">
    <property type="entry name" value="ZN2_CY6_FUNGAL_2"/>
    <property type="match status" value="1"/>
</dbReference>
<dbReference type="SMART" id="SM00906">
    <property type="entry name" value="Fungal_trans"/>
    <property type="match status" value="1"/>
</dbReference>
<dbReference type="PANTHER" id="PTHR46910">
    <property type="entry name" value="TRANSCRIPTION FACTOR PDR1"/>
    <property type="match status" value="1"/>
</dbReference>
<dbReference type="InterPro" id="IPR050987">
    <property type="entry name" value="AtrR-like"/>
</dbReference>
<dbReference type="PANTHER" id="PTHR46910:SF5">
    <property type="entry name" value="ZN(II)2CYS6 TRANSCRIPTION FACTOR (EUROFUNG)"/>
    <property type="match status" value="1"/>
</dbReference>
<dbReference type="Pfam" id="PF00172">
    <property type="entry name" value="Zn_clus"/>
    <property type="match status" value="1"/>
</dbReference>
<dbReference type="Pfam" id="PF04082">
    <property type="entry name" value="Fungal_trans"/>
    <property type="match status" value="1"/>
</dbReference>
<dbReference type="PROSITE" id="PS00463">
    <property type="entry name" value="ZN2_CY6_FUNGAL_1"/>
    <property type="match status" value="1"/>
</dbReference>
<keyword evidence="1" id="KW-0479">Metal-binding</keyword>
<gene>
    <name evidence="4" type="ORF">PVAG01_08526</name>
</gene>
<sequence>MMADTRGEDSQDGGVATMKNACDACRARKVRCDRSNPCSNCRAVKTACRFSPKTNDNRQRILISSRYENKVESIDDRLAGIEKSLEMLVANIPKSGSQSTPPDAGNTPPISKLVLRQARAQSHSAGTPQSDVTDTYEGDTSFKAHSLHAKSLFEILSSSTSARRSIALRDALTSLQNTLKIEADPQPFDNLRFSPEQEVKFTSLADLELPPMQAVVDVIRWFDDRIPRLFLEAPLIEWPDFAEMCRNLWFCTTEYSPGHFVVVNGGLHAVFSEYSHTLPQDDAITFRRYADMCRLNFELALENFNLCVAPTIETCQALLYGSYYASELSRPAICHRLNTVAAQMCLALGLHRLPVMKVDTKESRIKKNLFWGVYCMDKALSLRLGCTAILHDDDISTTRPTQPYDLNIKHWHSLYIYWIDFAKFQGQVYSELYTVKALEASPAHRADSVRNLAADLKSWVQSWAELSDVNDLPYPNEFQLNFSSMQVGYYSLLTIVYRAMPLSPGDMSTMNSECVVSARKALQLHMELAMQYQKSSDVWQGYINWYVWTLRSMLLTS</sequence>
<dbReference type="CDD" id="cd12148">
    <property type="entry name" value="fungal_TF_MHR"/>
    <property type="match status" value="1"/>
</dbReference>
<comment type="caution">
    <text evidence="4">The sequence shown here is derived from an EMBL/GenBank/DDBJ whole genome shotgun (WGS) entry which is preliminary data.</text>
</comment>
<protein>
    <submittedName>
        <fullName evidence="4">Fungal specific transcription factor domain-containing protein</fullName>
    </submittedName>
</protein>
<dbReference type="SMART" id="SM00066">
    <property type="entry name" value="GAL4"/>
    <property type="match status" value="1"/>
</dbReference>
<organism evidence="4 5">
    <name type="scientific">Phlyctema vagabunda</name>
    <dbReference type="NCBI Taxonomy" id="108571"/>
    <lineage>
        <taxon>Eukaryota</taxon>
        <taxon>Fungi</taxon>
        <taxon>Dikarya</taxon>
        <taxon>Ascomycota</taxon>
        <taxon>Pezizomycotina</taxon>
        <taxon>Leotiomycetes</taxon>
        <taxon>Helotiales</taxon>
        <taxon>Dermateaceae</taxon>
        <taxon>Phlyctema</taxon>
    </lineage>
</organism>